<protein>
    <submittedName>
        <fullName evidence="1">Uncharacterized protein</fullName>
    </submittedName>
</protein>
<dbReference type="EnsemblPlants" id="ONIVA08G07160.1">
    <property type="protein sequence ID" value="ONIVA08G07160.1"/>
    <property type="gene ID" value="ONIVA08G07160"/>
</dbReference>
<keyword evidence="2" id="KW-1185">Reference proteome</keyword>
<organism evidence="1">
    <name type="scientific">Oryza nivara</name>
    <name type="common">Indian wild rice</name>
    <name type="synonym">Oryza sativa f. spontanea</name>
    <dbReference type="NCBI Taxonomy" id="4536"/>
    <lineage>
        <taxon>Eukaryota</taxon>
        <taxon>Viridiplantae</taxon>
        <taxon>Streptophyta</taxon>
        <taxon>Embryophyta</taxon>
        <taxon>Tracheophyta</taxon>
        <taxon>Spermatophyta</taxon>
        <taxon>Magnoliopsida</taxon>
        <taxon>Liliopsida</taxon>
        <taxon>Poales</taxon>
        <taxon>Poaceae</taxon>
        <taxon>BOP clade</taxon>
        <taxon>Oryzoideae</taxon>
        <taxon>Oryzeae</taxon>
        <taxon>Oryzinae</taxon>
        <taxon>Oryza</taxon>
    </lineage>
</organism>
<accession>A0A0E0I8Q7</accession>
<proteinExistence type="predicted"/>
<dbReference type="AlphaFoldDB" id="A0A0E0I8Q7"/>
<evidence type="ECO:0000313" key="2">
    <source>
        <dbReference type="Proteomes" id="UP000006591"/>
    </source>
</evidence>
<reference evidence="1" key="1">
    <citation type="submission" date="2015-04" db="UniProtKB">
        <authorList>
            <consortium name="EnsemblPlants"/>
        </authorList>
    </citation>
    <scope>IDENTIFICATION</scope>
    <source>
        <strain evidence="1">SL10</strain>
    </source>
</reference>
<name>A0A0E0I8Q7_ORYNI</name>
<dbReference type="HOGENOM" id="CLU_2642309_0_0_1"/>
<dbReference type="Proteomes" id="UP000006591">
    <property type="component" value="Chromosome 8"/>
</dbReference>
<sequence>MMPLAHRPYNFTAIGDADPSLDRNYVTKLTTRCTNHDGILLEIDPSPQVQNQVWASCGDGRVKGASINEVDSSFNLS</sequence>
<dbReference type="STRING" id="4536.A0A0E0I8Q7"/>
<dbReference type="Gramene" id="ONIVA08G07160.1">
    <property type="protein sequence ID" value="ONIVA08G07160.1"/>
    <property type="gene ID" value="ONIVA08G07160"/>
</dbReference>
<evidence type="ECO:0000313" key="1">
    <source>
        <dbReference type="EnsemblPlants" id="ONIVA08G07160.1"/>
    </source>
</evidence>
<reference evidence="1" key="2">
    <citation type="submission" date="2018-04" db="EMBL/GenBank/DDBJ databases">
        <title>OnivRS2 (Oryza nivara Reference Sequence Version 2).</title>
        <authorList>
            <person name="Zhang J."/>
            <person name="Kudrna D."/>
            <person name="Lee S."/>
            <person name="Talag J."/>
            <person name="Rajasekar S."/>
            <person name="Welchert J."/>
            <person name="Hsing Y.-I."/>
            <person name="Wing R.A."/>
        </authorList>
    </citation>
    <scope>NUCLEOTIDE SEQUENCE [LARGE SCALE GENOMIC DNA]</scope>
    <source>
        <strain evidence="1">SL10</strain>
    </source>
</reference>